<sequence>MSVEEGAIDEADGEDGGVALKARDPSFFAIPWDPPDMDAIRDDRPSIITVATNEQLSEIQRVHIRTDATVRSNRVWKGRYDRYNGQYFIDALKDALLYPQPEEVPKKKKKDILQEIGEGEGERNAGAEGEGELEGEGEEVAGEAGETTEEVESKDPVVMILNALKFVQEKHDELWKLEELDKLCKEYQRKATEIQETKRDWKMRITKIQMEWAVKMTDELVERQEHLVKLKEKMEDFELQKALKRYELKKYLKLVTQFITTMQETHKQAEQKAKEKAAVDATFDGFLEEQTIEERKIKKLENMKKALLSSLKSTRAEKPPEGVGMEEMMEEEQVDYEEQEGEEGLEIEGENGYNEHLESTIEEIPSAEPSSVVVDDLPQPKITSEGLELPIQSREFGFKVKLKNQRAKEVRRKKRSQHLKDVVKIKTYTNEKGIPVEEIPLYIVVPDDYPNKRVIEENLKHAVELSEKLPDTNPYELALCKTVGQEVFHQLQNRNNSVNRAARHNLPMAESRLKRLVPWRRHGFALQSKMNWVSGIYASGPFLYKLQSQVTGPSGLAESLRFLGTVLRPRPKFAKEVVLEMRPELKVRSQELDALLTKWGGYDMCKIDLVSIANLMWILAEIEELKPYWVEIRERLIESATCPLCLLFDFLKGKNKPVTKMRFMGDPRKTLDKWNMTKELMDLEKIATEFKHMEKPSLDPGMFPDNNSFHILTTEDNHKNPTTFRLGQDSDAARLFVMRSCGTVIFDISRSQKEVPWVWSYLKQHMELLDKKDVRDEADVEPMRHLILITNFLSWAKSPKEVLMNISEKTFQNRVPHPDYAGNLKLENTVYYVGMNYKQFKLRTTIIFSGIPFGEEEDVLVYLFKMGWDNELELPLFGNGRNVLPLIHIMDLKWIVVRTVNERTYPAMIFALNKNDQTLFAMASRIAKKFGSTKVVKFPSPDFVMKFCIPKIIDDLLKQNIRYDNIKNPYQVRPLWHNPFTKQKKVDEVIRELRESRKLYGKTIFLIGPPSKAKSELAIIISKLYNLPLIHKGNILNYFLRATQEPEPSRGEGEEEEELGEEGEEEEEPEKDDEEEGEERKSKKSVDPMAEEKKYLKIMKKMIDNKPGKREKKHLTKLLQKLLQSVFIQSHGYVLVDWPIRKEDAIALFTKTLDEPQDEEELEAEPKPPQPPPPRPDYVINVAASDQYLDETNYFLFQDLCLKSFSEMESDLREYQYYRQIHQSVVDLFEERNTQIFRLTAHDGFKVIGKLIAILGEPHQASGRWIYDMFLKTELACNDDAIKKGERKMKEAKWLKKRYKHAINELLTSRRERNFSLREQLLGNPLDIFKNSERISPNLRSTVYEDYQEWRDMMGMLQLKKKWTEPSRVWRHVENRRWIASFEKTKEYWMK</sequence>
<dbReference type="InterPro" id="IPR036291">
    <property type="entry name" value="NAD(P)-bd_dom_sf"/>
</dbReference>
<dbReference type="InterPro" id="IPR027417">
    <property type="entry name" value="P-loop_NTPase"/>
</dbReference>
<dbReference type="Gene3D" id="3.40.50.300">
    <property type="entry name" value="P-loop containing nucleotide triphosphate hydrolases"/>
    <property type="match status" value="1"/>
</dbReference>
<dbReference type="EMBL" id="WIXP02000003">
    <property type="protein sequence ID" value="KAF6213452.1"/>
    <property type="molecule type" value="Genomic_DNA"/>
</dbReference>
<evidence type="ECO:0008006" key="5">
    <source>
        <dbReference type="Google" id="ProtNLM"/>
    </source>
</evidence>
<feature type="coiled-coil region" evidence="1">
    <location>
        <begin position="177"/>
        <end position="240"/>
    </location>
</feature>
<reference evidence="3" key="1">
    <citation type="journal article" date="2021" name="Mol. Ecol. Resour.">
        <title>Apolygus lucorum genome provides insights into omnivorousness and mesophyll feeding.</title>
        <authorList>
            <person name="Liu Y."/>
            <person name="Liu H."/>
            <person name="Wang H."/>
            <person name="Huang T."/>
            <person name="Liu B."/>
            <person name="Yang B."/>
            <person name="Yin L."/>
            <person name="Li B."/>
            <person name="Zhang Y."/>
            <person name="Zhang S."/>
            <person name="Jiang F."/>
            <person name="Zhang X."/>
            <person name="Ren Y."/>
            <person name="Wang B."/>
            <person name="Wang S."/>
            <person name="Lu Y."/>
            <person name="Wu K."/>
            <person name="Fan W."/>
            <person name="Wang G."/>
        </authorList>
    </citation>
    <scope>NUCLEOTIDE SEQUENCE</scope>
    <source>
        <strain evidence="3">12Hb</strain>
    </source>
</reference>
<name>A0A6A4K5C6_APOLU</name>
<evidence type="ECO:0000256" key="2">
    <source>
        <dbReference type="SAM" id="MobiDB-lite"/>
    </source>
</evidence>
<feature type="compositionally biased region" description="Acidic residues" evidence="2">
    <location>
        <begin position="1053"/>
        <end position="1077"/>
    </location>
</feature>
<dbReference type="Gene3D" id="3.40.50.720">
    <property type="entry name" value="NAD(P)-binding Rossmann-like Domain"/>
    <property type="match status" value="1"/>
</dbReference>
<evidence type="ECO:0000256" key="1">
    <source>
        <dbReference type="SAM" id="Coils"/>
    </source>
</evidence>
<feature type="compositionally biased region" description="Acidic residues" evidence="2">
    <location>
        <begin position="129"/>
        <end position="152"/>
    </location>
</feature>
<feature type="region of interest" description="Disordered" evidence="2">
    <location>
        <begin position="117"/>
        <end position="152"/>
    </location>
</feature>
<dbReference type="Proteomes" id="UP000466442">
    <property type="component" value="Unassembled WGS sequence"/>
</dbReference>
<protein>
    <recommendedName>
        <fullName evidence="5">Adenylate kinase 7</fullName>
    </recommendedName>
</protein>
<accession>A0A6A4K5C6</accession>
<keyword evidence="4" id="KW-1185">Reference proteome</keyword>
<evidence type="ECO:0000313" key="4">
    <source>
        <dbReference type="Proteomes" id="UP000466442"/>
    </source>
</evidence>
<gene>
    <name evidence="3" type="ORF">GE061_011171</name>
</gene>
<dbReference type="OrthoDB" id="10262413at2759"/>
<comment type="caution">
    <text evidence="3">The sequence shown here is derived from an EMBL/GenBank/DDBJ whole genome shotgun (WGS) entry which is preliminary data.</text>
</comment>
<proteinExistence type="predicted"/>
<feature type="compositionally biased region" description="Pro residues" evidence="2">
    <location>
        <begin position="1167"/>
        <end position="1176"/>
    </location>
</feature>
<organism evidence="3 4">
    <name type="scientific">Apolygus lucorum</name>
    <name type="common">Small green plant bug</name>
    <name type="synonym">Lygocoris lucorum</name>
    <dbReference type="NCBI Taxonomy" id="248454"/>
    <lineage>
        <taxon>Eukaryota</taxon>
        <taxon>Metazoa</taxon>
        <taxon>Ecdysozoa</taxon>
        <taxon>Arthropoda</taxon>
        <taxon>Hexapoda</taxon>
        <taxon>Insecta</taxon>
        <taxon>Pterygota</taxon>
        <taxon>Neoptera</taxon>
        <taxon>Paraneoptera</taxon>
        <taxon>Hemiptera</taxon>
        <taxon>Heteroptera</taxon>
        <taxon>Panheteroptera</taxon>
        <taxon>Cimicomorpha</taxon>
        <taxon>Miridae</taxon>
        <taxon>Mirini</taxon>
        <taxon>Apolygus</taxon>
    </lineage>
</organism>
<feature type="compositionally biased region" description="Basic and acidic residues" evidence="2">
    <location>
        <begin position="1078"/>
        <end position="1088"/>
    </location>
</feature>
<feature type="region of interest" description="Disordered" evidence="2">
    <location>
        <begin position="1155"/>
        <end position="1177"/>
    </location>
</feature>
<dbReference type="SUPFAM" id="SSF51735">
    <property type="entry name" value="NAD(P)-binding Rossmann-fold domains"/>
    <property type="match status" value="1"/>
</dbReference>
<feature type="region of interest" description="Disordered" evidence="2">
    <location>
        <begin position="1045"/>
        <end position="1088"/>
    </location>
</feature>
<evidence type="ECO:0000313" key="3">
    <source>
        <dbReference type="EMBL" id="KAF6213452.1"/>
    </source>
</evidence>
<keyword evidence="1" id="KW-0175">Coiled coil</keyword>